<keyword evidence="2" id="KW-1185">Reference proteome</keyword>
<protein>
    <submittedName>
        <fullName evidence="1">Uncharacterized protein</fullName>
    </submittedName>
</protein>
<name>A0A1S8YLA2_9GAMM</name>
<evidence type="ECO:0000313" key="1">
    <source>
        <dbReference type="EMBL" id="OON39645.1"/>
    </source>
</evidence>
<comment type="caution">
    <text evidence="1">The sequence shown here is derived from an EMBL/GenBank/DDBJ whole genome shotgun (WGS) entry which is preliminary data.</text>
</comment>
<dbReference type="Proteomes" id="UP000190667">
    <property type="component" value="Unassembled WGS sequence"/>
</dbReference>
<dbReference type="RefSeq" id="WP_078003211.1">
    <property type="nucleotide sequence ID" value="NZ_MRUL01000008.1"/>
</dbReference>
<dbReference type="GO" id="GO:0044659">
    <property type="term" value="P:viral release from host cell by cytolysis"/>
    <property type="evidence" value="ECO:0007669"/>
    <property type="project" value="InterPro"/>
</dbReference>
<dbReference type="InterPro" id="IPR004929">
    <property type="entry name" value="I-spanin"/>
</dbReference>
<dbReference type="OrthoDB" id="6877134at2"/>
<reference evidence="1 2" key="1">
    <citation type="submission" date="2016-12" db="EMBL/GenBank/DDBJ databases">
        <title>Izhakiella australiana sp. nov. of genus Izhakiella isolated from Australian desert.</title>
        <authorList>
            <person name="Ji M."/>
        </authorList>
    </citation>
    <scope>NUCLEOTIDE SEQUENCE [LARGE SCALE GENOMIC DNA]</scope>
    <source>
        <strain evidence="1 2">D4N98</strain>
    </source>
</reference>
<dbReference type="Pfam" id="PF03245">
    <property type="entry name" value="Phage_lysis"/>
    <property type="match status" value="1"/>
</dbReference>
<organism evidence="1 2">
    <name type="scientific">Izhakiella australiensis</name>
    <dbReference type="NCBI Taxonomy" id="1926881"/>
    <lineage>
        <taxon>Bacteria</taxon>
        <taxon>Pseudomonadati</taxon>
        <taxon>Pseudomonadota</taxon>
        <taxon>Gammaproteobacteria</taxon>
        <taxon>Enterobacterales</taxon>
        <taxon>Erwiniaceae</taxon>
        <taxon>Izhakiella</taxon>
    </lineage>
</organism>
<dbReference type="AlphaFoldDB" id="A0A1S8YLA2"/>
<proteinExistence type="predicted"/>
<evidence type="ECO:0000313" key="2">
    <source>
        <dbReference type="Proteomes" id="UP000190667"/>
    </source>
</evidence>
<accession>A0A1S8YLA2</accession>
<dbReference type="STRING" id="1926881.BTJ39_13450"/>
<dbReference type="EMBL" id="MRUL01000008">
    <property type="protein sequence ID" value="OON39645.1"/>
    <property type="molecule type" value="Genomic_DNA"/>
</dbReference>
<gene>
    <name evidence="1" type="ORF">BTJ39_13450</name>
</gene>
<sequence>MLSVKGWTAVAAGWLIFILSAAAWHYRDTYHHALERQRELVQLSEARLSTINTMQRQQREVAELDARYTRELTHARLENNRLRDDVAAGRRRLRIKGTCKLPETSPSSGILDVNYSGRYASTILAAFQLLLN</sequence>